<dbReference type="OrthoDB" id="1393472at2759"/>
<dbReference type="InterPro" id="IPR026960">
    <property type="entry name" value="RVT-Znf"/>
</dbReference>
<dbReference type="Proteomes" id="UP000242715">
    <property type="component" value="Unassembled WGS sequence"/>
</dbReference>
<proteinExistence type="predicted"/>
<organism evidence="2 3">
    <name type="scientific">Trifolium subterraneum</name>
    <name type="common">Subterranean clover</name>
    <dbReference type="NCBI Taxonomy" id="3900"/>
    <lineage>
        <taxon>Eukaryota</taxon>
        <taxon>Viridiplantae</taxon>
        <taxon>Streptophyta</taxon>
        <taxon>Embryophyta</taxon>
        <taxon>Tracheophyta</taxon>
        <taxon>Spermatophyta</taxon>
        <taxon>Magnoliopsida</taxon>
        <taxon>eudicotyledons</taxon>
        <taxon>Gunneridae</taxon>
        <taxon>Pentapetalae</taxon>
        <taxon>rosids</taxon>
        <taxon>fabids</taxon>
        <taxon>Fabales</taxon>
        <taxon>Fabaceae</taxon>
        <taxon>Papilionoideae</taxon>
        <taxon>50 kb inversion clade</taxon>
        <taxon>NPAAA clade</taxon>
        <taxon>Hologalegina</taxon>
        <taxon>IRL clade</taxon>
        <taxon>Trifolieae</taxon>
        <taxon>Trifolium</taxon>
    </lineage>
</organism>
<keyword evidence="3" id="KW-1185">Reference proteome</keyword>
<dbReference type="Pfam" id="PF13966">
    <property type="entry name" value="zf-RVT"/>
    <property type="match status" value="1"/>
</dbReference>
<name>A0A2Z6MLV0_TRISU</name>
<sequence length="363" mass="41672">MLKKDLRRFYPTTSKDVAWIALLIIGDLAGCGDADAGSLVEMWYSMFCLNDNALWKEVIRGKYGGAAIGRIELGDDCKPWFSSNWWRDICSIGSNLDQDWFSRAVVKKMGNATVASVRNLNNEIGWELVWRRRLFVWETNLLNELLMILNPITLSDAVDQWGWRPENGEEFSVKSTYSLVYDMLLTKGNISQDQESAFKAIWKGPAPFKVSGFAWLVLLDKVPTRVNLIRRRAIQENGENRCIFCGDYAETVNHLFLYRNCIVKIWLGLNFMFPHSTISLLNLLASTPGCKQRRKGMLMIWNAVIWSVWCHCNRAIFENGLIDLAGVLDDIKTTSWRWSIGRSKAPPCLFYEWNSEPVICMAR</sequence>
<evidence type="ECO:0000259" key="1">
    <source>
        <dbReference type="Pfam" id="PF13966"/>
    </source>
</evidence>
<dbReference type="EMBL" id="DF973530">
    <property type="protein sequence ID" value="GAU33506.1"/>
    <property type="molecule type" value="Genomic_DNA"/>
</dbReference>
<evidence type="ECO:0000313" key="3">
    <source>
        <dbReference type="Proteomes" id="UP000242715"/>
    </source>
</evidence>
<protein>
    <recommendedName>
        <fullName evidence="1">Reverse transcriptase zinc-binding domain-containing protein</fullName>
    </recommendedName>
</protein>
<evidence type="ECO:0000313" key="2">
    <source>
        <dbReference type="EMBL" id="GAU33506.1"/>
    </source>
</evidence>
<accession>A0A2Z6MLV0</accession>
<reference evidence="3" key="1">
    <citation type="journal article" date="2017" name="Front. Plant Sci.">
        <title>Climate Clever Clovers: New Paradigm to Reduce the Environmental Footprint of Ruminants by Breeding Low Methanogenic Forages Utilizing Haplotype Variation.</title>
        <authorList>
            <person name="Kaur P."/>
            <person name="Appels R."/>
            <person name="Bayer P.E."/>
            <person name="Keeble-Gagnere G."/>
            <person name="Wang J."/>
            <person name="Hirakawa H."/>
            <person name="Shirasawa K."/>
            <person name="Vercoe P."/>
            <person name="Stefanova K."/>
            <person name="Durmic Z."/>
            <person name="Nichols P."/>
            <person name="Revell C."/>
            <person name="Isobe S.N."/>
            <person name="Edwards D."/>
            <person name="Erskine W."/>
        </authorList>
    </citation>
    <scope>NUCLEOTIDE SEQUENCE [LARGE SCALE GENOMIC DNA]</scope>
    <source>
        <strain evidence="3">cv. Daliak</strain>
    </source>
</reference>
<gene>
    <name evidence="2" type="ORF">TSUD_386510</name>
</gene>
<dbReference type="AlphaFoldDB" id="A0A2Z6MLV0"/>
<feature type="domain" description="Reverse transcriptase zinc-binding" evidence="1">
    <location>
        <begin position="171"/>
        <end position="266"/>
    </location>
</feature>